<protein>
    <recommendedName>
        <fullName evidence="3">Thioesterase domain-containing protein</fullName>
    </recommendedName>
</protein>
<keyword evidence="2" id="KW-0378">Hydrolase</keyword>
<dbReference type="InterPro" id="IPR003736">
    <property type="entry name" value="PAAI_dom"/>
</dbReference>
<comment type="caution">
    <text evidence="4">The sequence shown here is derived from an EMBL/GenBank/DDBJ whole genome shotgun (WGS) entry which is preliminary data.</text>
</comment>
<dbReference type="SUPFAM" id="SSF54637">
    <property type="entry name" value="Thioesterase/thiol ester dehydrase-isomerase"/>
    <property type="match status" value="1"/>
</dbReference>
<gene>
    <name evidence="4" type="ORF">LTR16_002057</name>
</gene>
<organism evidence="4 5">
    <name type="scientific">Cryomyces antarcticus</name>
    <dbReference type="NCBI Taxonomy" id="329879"/>
    <lineage>
        <taxon>Eukaryota</taxon>
        <taxon>Fungi</taxon>
        <taxon>Dikarya</taxon>
        <taxon>Ascomycota</taxon>
        <taxon>Pezizomycotina</taxon>
        <taxon>Dothideomycetes</taxon>
        <taxon>Dothideomycetes incertae sedis</taxon>
        <taxon>Cryomyces</taxon>
    </lineage>
</organism>
<dbReference type="CDD" id="cd03443">
    <property type="entry name" value="PaaI_thioesterase"/>
    <property type="match status" value="1"/>
</dbReference>
<reference evidence="4 5" key="1">
    <citation type="submission" date="2023-08" db="EMBL/GenBank/DDBJ databases">
        <title>Black Yeasts Isolated from many extreme environments.</title>
        <authorList>
            <person name="Coleine C."/>
            <person name="Stajich J.E."/>
            <person name="Selbmann L."/>
        </authorList>
    </citation>
    <scope>NUCLEOTIDE SEQUENCE [LARGE SCALE GENOMIC DNA]</scope>
    <source>
        <strain evidence="4 5">CCFEE 536</strain>
    </source>
</reference>
<proteinExistence type="inferred from homology"/>
<feature type="domain" description="Thioesterase" evidence="3">
    <location>
        <begin position="61"/>
        <end position="134"/>
    </location>
</feature>
<dbReference type="EMBL" id="JAVRRA010016556">
    <property type="protein sequence ID" value="KAK5201618.1"/>
    <property type="molecule type" value="Genomic_DNA"/>
</dbReference>
<evidence type="ECO:0000256" key="2">
    <source>
        <dbReference type="ARBA" id="ARBA00022801"/>
    </source>
</evidence>
<dbReference type="InterPro" id="IPR039298">
    <property type="entry name" value="ACOT13"/>
</dbReference>
<evidence type="ECO:0000256" key="1">
    <source>
        <dbReference type="ARBA" id="ARBA00008324"/>
    </source>
</evidence>
<dbReference type="InterPro" id="IPR006683">
    <property type="entry name" value="Thioestr_dom"/>
</dbReference>
<dbReference type="Gene3D" id="3.10.129.10">
    <property type="entry name" value="Hotdog Thioesterase"/>
    <property type="match status" value="1"/>
</dbReference>
<dbReference type="PANTHER" id="PTHR21660:SF11">
    <property type="entry name" value="FAMILY PROTEIN, PUTATIVE (AFU_ORTHOLOGUE AFUA_4G04355)-RELATED"/>
    <property type="match status" value="1"/>
</dbReference>
<name>A0ABR0LPV7_9PEZI</name>
<comment type="similarity">
    <text evidence="1">Belongs to the thioesterase PaaI family.</text>
</comment>
<dbReference type="NCBIfam" id="TIGR00369">
    <property type="entry name" value="unchar_dom_1"/>
    <property type="match status" value="1"/>
</dbReference>
<evidence type="ECO:0000259" key="3">
    <source>
        <dbReference type="Pfam" id="PF03061"/>
    </source>
</evidence>
<dbReference type="PANTHER" id="PTHR21660">
    <property type="entry name" value="THIOESTERASE SUPERFAMILY MEMBER-RELATED"/>
    <property type="match status" value="1"/>
</dbReference>
<evidence type="ECO:0000313" key="5">
    <source>
        <dbReference type="Proteomes" id="UP001357485"/>
    </source>
</evidence>
<dbReference type="InterPro" id="IPR029069">
    <property type="entry name" value="HotDog_dom_sf"/>
</dbReference>
<keyword evidence="5" id="KW-1185">Reference proteome</keyword>
<accession>A0ABR0LPV7</accession>
<dbReference type="Proteomes" id="UP001357485">
    <property type="component" value="Unassembled WGS sequence"/>
</dbReference>
<sequence length="161" mass="17216">MGSSTDAKSTEHQHIERIHAGNMPNSPIYNFFLSEVVIQSASKGIVTARLQLKHNHVNSKGGLHGSVSATVVDWIGGMAIATHDLREKTGVSVDIHVTYISSAREGDWLEIEGKANKVGGSLAFTDVRITKLVNGEPAQLVATGTHTNTAIFFASGMKHSL</sequence>
<dbReference type="Pfam" id="PF03061">
    <property type="entry name" value="4HBT"/>
    <property type="match status" value="1"/>
</dbReference>
<evidence type="ECO:0000313" key="4">
    <source>
        <dbReference type="EMBL" id="KAK5201618.1"/>
    </source>
</evidence>